<evidence type="ECO:0000313" key="2">
    <source>
        <dbReference type="Proteomes" id="UP000256718"/>
    </source>
</evidence>
<dbReference type="SUPFAM" id="SSF54001">
    <property type="entry name" value="Cysteine proteinases"/>
    <property type="match status" value="1"/>
</dbReference>
<name>A0A3D8W148_STRAG</name>
<dbReference type="AlphaFoldDB" id="A0A3D8W148"/>
<dbReference type="InterPro" id="IPR038765">
    <property type="entry name" value="Papain-like_cys_pep_sf"/>
</dbReference>
<evidence type="ECO:0000313" key="1">
    <source>
        <dbReference type="EMBL" id="RDY81665.1"/>
    </source>
</evidence>
<gene>
    <name evidence="1" type="ORF">C4618_05940</name>
</gene>
<organism evidence="1 2">
    <name type="scientific">Streptococcus agalactiae</name>
    <dbReference type="NCBI Taxonomy" id="1311"/>
    <lineage>
        <taxon>Bacteria</taxon>
        <taxon>Bacillati</taxon>
        <taxon>Bacillota</taxon>
        <taxon>Bacilli</taxon>
        <taxon>Lactobacillales</taxon>
        <taxon>Streptococcaceae</taxon>
        <taxon>Streptococcus</taxon>
    </lineage>
</organism>
<reference evidence="1 2" key="1">
    <citation type="journal article" date="2018" name="Emerg. Microbes Infect.">
        <title>Phenotypic and molecular analysis of nontypeable Group B streptococci: identification of cps2a and hybrid cps2a/cps5 Group B streptococcal capsule gene clusters.</title>
        <authorList>
            <person name="Alhhazmi A."/>
            <person name="Tyrrell G.J."/>
        </authorList>
    </citation>
    <scope>NUCLEOTIDE SEQUENCE [LARGE SCALE GENOMIC DNA]</scope>
    <source>
        <strain evidence="1 2">PLGBS17</strain>
    </source>
</reference>
<dbReference type="PROSITE" id="PS50911">
    <property type="entry name" value="CHAP"/>
    <property type="match status" value="1"/>
</dbReference>
<comment type="caution">
    <text evidence="1">The sequence shown here is derived from an EMBL/GenBank/DDBJ whole genome shotgun (WGS) entry which is preliminary data.</text>
</comment>
<protein>
    <submittedName>
        <fullName evidence="1">CHAP domain-containing protein</fullName>
    </submittedName>
</protein>
<dbReference type="InterPro" id="IPR007921">
    <property type="entry name" value="CHAP_dom"/>
</dbReference>
<dbReference type="EMBL" id="QHGZ01000149">
    <property type="protein sequence ID" value="RDY81665.1"/>
    <property type="molecule type" value="Genomic_DNA"/>
</dbReference>
<proteinExistence type="predicted"/>
<dbReference type="Gene3D" id="3.90.1720.10">
    <property type="entry name" value="endopeptidase domain like (from Nostoc punctiforme)"/>
    <property type="match status" value="1"/>
</dbReference>
<sequence>MWQALTLGAKELGYQFGPFMGNGGDWKNKPGYQTTHEAKTGYAISFSPGQAGADRTYGHVAIVEDVKEDGSIPISESNVLGLGTISYRTFSAAEAAQLTYVVGEK</sequence>
<dbReference type="Pfam" id="PF05257">
    <property type="entry name" value="CHAP"/>
    <property type="match status" value="1"/>
</dbReference>
<accession>A0A3D8W148</accession>
<dbReference type="Proteomes" id="UP000256718">
    <property type="component" value="Unassembled WGS sequence"/>
</dbReference>